<reference evidence="2" key="1">
    <citation type="submission" date="2022-04" db="EMBL/GenBank/DDBJ databases">
        <title>Carnegiea gigantea Genome sequencing and assembly v2.</title>
        <authorList>
            <person name="Copetti D."/>
            <person name="Sanderson M.J."/>
            <person name="Burquez A."/>
            <person name="Wojciechowski M.F."/>
        </authorList>
    </citation>
    <scope>NUCLEOTIDE SEQUENCE</scope>
    <source>
        <strain evidence="2">SGP5-SGP5p</strain>
        <tissue evidence="2">Aerial part</tissue>
    </source>
</reference>
<proteinExistence type="predicted"/>
<dbReference type="OrthoDB" id="1828313at2759"/>
<dbReference type="Proteomes" id="UP001153076">
    <property type="component" value="Unassembled WGS sequence"/>
</dbReference>
<accession>A0A9Q1QD51</accession>
<sequence>MLTSGQLRVAVREKWGQRVEGLPMGLRSQPPQRHQAALKGSHPSLSNFKFTVQEAQPFYIAELSGESYVLVRNVPPDPHESVSEHVEHFFCVNHPDHYLLHQKRALRKLEAPVNGTTHTAGANSHLTGATDSAGSSNNLPSQSNSRQHSLGRV</sequence>
<evidence type="ECO:0000313" key="3">
    <source>
        <dbReference type="Proteomes" id="UP001153076"/>
    </source>
</evidence>
<feature type="region of interest" description="Disordered" evidence="1">
    <location>
        <begin position="115"/>
        <end position="153"/>
    </location>
</feature>
<organism evidence="2 3">
    <name type="scientific">Carnegiea gigantea</name>
    <dbReference type="NCBI Taxonomy" id="171969"/>
    <lineage>
        <taxon>Eukaryota</taxon>
        <taxon>Viridiplantae</taxon>
        <taxon>Streptophyta</taxon>
        <taxon>Embryophyta</taxon>
        <taxon>Tracheophyta</taxon>
        <taxon>Spermatophyta</taxon>
        <taxon>Magnoliopsida</taxon>
        <taxon>eudicotyledons</taxon>
        <taxon>Gunneridae</taxon>
        <taxon>Pentapetalae</taxon>
        <taxon>Caryophyllales</taxon>
        <taxon>Cactineae</taxon>
        <taxon>Cactaceae</taxon>
        <taxon>Cactoideae</taxon>
        <taxon>Echinocereeae</taxon>
        <taxon>Carnegiea</taxon>
    </lineage>
</organism>
<gene>
    <name evidence="2" type="ORF">Cgig2_009694</name>
</gene>
<evidence type="ECO:0000313" key="2">
    <source>
        <dbReference type="EMBL" id="KAJ8437354.1"/>
    </source>
</evidence>
<evidence type="ECO:0000256" key="1">
    <source>
        <dbReference type="SAM" id="MobiDB-lite"/>
    </source>
</evidence>
<protein>
    <submittedName>
        <fullName evidence="2">Uncharacterized protein</fullName>
    </submittedName>
</protein>
<dbReference type="EMBL" id="JAKOGI010000305">
    <property type="protein sequence ID" value="KAJ8437354.1"/>
    <property type="molecule type" value="Genomic_DNA"/>
</dbReference>
<dbReference type="AlphaFoldDB" id="A0A9Q1QD51"/>
<comment type="caution">
    <text evidence="2">The sequence shown here is derived from an EMBL/GenBank/DDBJ whole genome shotgun (WGS) entry which is preliminary data.</text>
</comment>
<keyword evidence="3" id="KW-1185">Reference proteome</keyword>
<name>A0A9Q1QD51_9CARY</name>